<reference evidence="3" key="2">
    <citation type="journal article" date="2018" name="Plant J.">
        <title>The Sorghum bicolor reference genome: improved assembly, gene annotations, a transcriptome atlas, and signatures of genome organization.</title>
        <authorList>
            <person name="McCormick R.F."/>
            <person name="Truong S.K."/>
            <person name="Sreedasyam A."/>
            <person name="Jenkins J."/>
            <person name="Shu S."/>
            <person name="Sims D."/>
            <person name="Kennedy M."/>
            <person name="Amirebrahimi M."/>
            <person name="Weers B.D."/>
            <person name="McKinley B."/>
            <person name="Mattison A."/>
            <person name="Morishige D.T."/>
            <person name="Grimwood J."/>
            <person name="Schmutz J."/>
            <person name="Mullet J.E."/>
        </authorList>
    </citation>
    <scope>NUCLEOTIDE SEQUENCE [LARGE SCALE GENOMIC DNA]</scope>
    <source>
        <strain evidence="3">cv. BTx623</strain>
    </source>
</reference>
<evidence type="ECO:0000313" key="2">
    <source>
        <dbReference type="EMBL" id="OQU92910.1"/>
    </source>
</evidence>
<dbReference type="AlphaFoldDB" id="A0A1Z5SAE0"/>
<name>A0A1Z5SAE0_SORBI</name>
<evidence type="ECO:0000256" key="1">
    <source>
        <dbReference type="SAM" id="MobiDB-lite"/>
    </source>
</evidence>
<protein>
    <submittedName>
        <fullName evidence="2">Uncharacterized protein</fullName>
    </submittedName>
</protein>
<sequence length="123" mass="14489">MFPKNQPLKSYDDGSNWFSYSLKWHRHPQCHPKVLRHVHSVPFHIWRKPPLEPVQQGREHQVHHASSRRQPETYQHELEVLPRKPISFPRNLSAMNFSGSAHSSRSRLIAHTFTRTRAPFGTV</sequence>
<gene>
    <name evidence="2" type="ORF">SORBI_3001G436850</name>
</gene>
<proteinExistence type="predicted"/>
<feature type="region of interest" description="Disordered" evidence="1">
    <location>
        <begin position="52"/>
        <end position="73"/>
    </location>
</feature>
<dbReference type="Gramene" id="OQU92910">
    <property type="protein sequence ID" value="OQU92910"/>
    <property type="gene ID" value="SORBI_3001G436850"/>
</dbReference>
<dbReference type="InParanoid" id="A0A1Z5SAE0"/>
<reference evidence="2 3" key="1">
    <citation type="journal article" date="2009" name="Nature">
        <title>The Sorghum bicolor genome and the diversification of grasses.</title>
        <authorList>
            <person name="Paterson A.H."/>
            <person name="Bowers J.E."/>
            <person name="Bruggmann R."/>
            <person name="Dubchak I."/>
            <person name="Grimwood J."/>
            <person name="Gundlach H."/>
            <person name="Haberer G."/>
            <person name="Hellsten U."/>
            <person name="Mitros T."/>
            <person name="Poliakov A."/>
            <person name="Schmutz J."/>
            <person name="Spannagl M."/>
            <person name="Tang H."/>
            <person name="Wang X."/>
            <person name="Wicker T."/>
            <person name="Bharti A.K."/>
            <person name="Chapman J."/>
            <person name="Feltus F.A."/>
            <person name="Gowik U."/>
            <person name="Grigoriev I.V."/>
            <person name="Lyons E."/>
            <person name="Maher C.A."/>
            <person name="Martis M."/>
            <person name="Narechania A."/>
            <person name="Otillar R.P."/>
            <person name="Penning B.W."/>
            <person name="Salamov A.A."/>
            <person name="Wang Y."/>
            <person name="Zhang L."/>
            <person name="Carpita N.C."/>
            <person name="Freeling M."/>
            <person name="Gingle A.R."/>
            <person name="Hash C.T."/>
            <person name="Keller B."/>
            <person name="Klein P."/>
            <person name="Kresovich S."/>
            <person name="McCann M.C."/>
            <person name="Ming R."/>
            <person name="Peterson D.G."/>
            <person name="Mehboob-ur-Rahman"/>
            <person name="Ware D."/>
            <person name="Westhoff P."/>
            <person name="Mayer K.F."/>
            <person name="Messing J."/>
            <person name="Rokhsar D.S."/>
        </authorList>
    </citation>
    <scope>NUCLEOTIDE SEQUENCE [LARGE SCALE GENOMIC DNA]</scope>
    <source>
        <strain evidence="3">cv. BTx623</strain>
    </source>
</reference>
<keyword evidence="3" id="KW-1185">Reference proteome</keyword>
<organism evidence="2 3">
    <name type="scientific">Sorghum bicolor</name>
    <name type="common">Sorghum</name>
    <name type="synonym">Sorghum vulgare</name>
    <dbReference type="NCBI Taxonomy" id="4558"/>
    <lineage>
        <taxon>Eukaryota</taxon>
        <taxon>Viridiplantae</taxon>
        <taxon>Streptophyta</taxon>
        <taxon>Embryophyta</taxon>
        <taxon>Tracheophyta</taxon>
        <taxon>Spermatophyta</taxon>
        <taxon>Magnoliopsida</taxon>
        <taxon>Liliopsida</taxon>
        <taxon>Poales</taxon>
        <taxon>Poaceae</taxon>
        <taxon>PACMAD clade</taxon>
        <taxon>Panicoideae</taxon>
        <taxon>Andropogonodae</taxon>
        <taxon>Andropogoneae</taxon>
        <taxon>Sorghinae</taxon>
        <taxon>Sorghum</taxon>
    </lineage>
</organism>
<dbReference type="EMBL" id="CM000760">
    <property type="protein sequence ID" value="OQU92910.1"/>
    <property type="molecule type" value="Genomic_DNA"/>
</dbReference>
<dbReference type="Proteomes" id="UP000000768">
    <property type="component" value="Chromosome 1"/>
</dbReference>
<evidence type="ECO:0000313" key="3">
    <source>
        <dbReference type="Proteomes" id="UP000000768"/>
    </source>
</evidence>
<accession>A0A1Z5SAE0</accession>